<proteinExistence type="predicted"/>
<feature type="transmembrane region" description="Helical" evidence="3">
    <location>
        <begin position="59"/>
        <end position="81"/>
    </location>
</feature>
<dbReference type="RefSeq" id="WP_379899001.1">
    <property type="nucleotide sequence ID" value="NZ_JBHRTR010000017.1"/>
</dbReference>
<dbReference type="InterPro" id="IPR029016">
    <property type="entry name" value="GAF-like_dom_sf"/>
</dbReference>
<dbReference type="EMBL" id="JBHRTR010000017">
    <property type="protein sequence ID" value="MFC3226858.1"/>
    <property type="molecule type" value="Genomic_DNA"/>
</dbReference>
<dbReference type="Pfam" id="PF13492">
    <property type="entry name" value="GAF_3"/>
    <property type="match status" value="1"/>
</dbReference>
<organism evidence="5 6">
    <name type="scientific">Marinibaculum pumilum</name>
    <dbReference type="NCBI Taxonomy" id="1766165"/>
    <lineage>
        <taxon>Bacteria</taxon>
        <taxon>Pseudomonadati</taxon>
        <taxon>Pseudomonadota</taxon>
        <taxon>Alphaproteobacteria</taxon>
        <taxon>Rhodospirillales</taxon>
        <taxon>Rhodospirillaceae</taxon>
        <taxon>Marinibaculum</taxon>
    </lineage>
</organism>
<keyword evidence="6" id="KW-1185">Reference proteome</keyword>
<comment type="caution">
    <text evidence="5">The sequence shown here is derived from an EMBL/GenBank/DDBJ whole genome shotgun (WGS) entry which is preliminary data.</text>
</comment>
<evidence type="ECO:0000256" key="1">
    <source>
        <dbReference type="SAM" id="Coils"/>
    </source>
</evidence>
<keyword evidence="3" id="KW-0472">Membrane</keyword>
<keyword evidence="3" id="KW-0812">Transmembrane</keyword>
<evidence type="ECO:0000256" key="3">
    <source>
        <dbReference type="SAM" id="Phobius"/>
    </source>
</evidence>
<sequence>MAEQTEQPGRTIMPSAPDRRSEADRRLRERRLPDGMSRHEGPAGEEVFLDENLRPRQQWLTASIELVVFFAMALLFDALVLDGNRFLEVEPSPFWIAVIVLTVQYGTSYGLLAAITSTIVLYAGNLPQQQIAQDLYDYLFHIFATPMLWLVSAVLLGAIRDRQVADRAALREQLARSRAQAAAIADRYEKLKDAKREVEARLASQLRTVTSLYRGASALERLTVQEVLDGFDDIFSAVMDAETYSLYLLSDDGLEVARTVGWREGDRWQRFFGHDHMLLQAVVGQLDFAIVNEPEGERLLAGEGLMAGPVVDPQDQSLIGMIKVERVPFSQLDYEAVDRFEIICSWVGAALSRARRFEKADADRLTRDGLMLSTAAYQHQKRFLERLAGRSGFAASMLVIRPPAEMSGDPEMLARLRNSLAYAVQKILRTTDEAYEIDDDGFSFAVMLPGARTEDARMLAERLRVAMAEKLDEVHEGTPWADRVEFGVEALSRPQDEPPRATLSDLGVCVPE</sequence>
<gene>
    <name evidence="5" type="ORF">ACFOGJ_06440</name>
</gene>
<evidence type="ECO:0000259" key="4">
    <source>
        <dbReference type="Pfam" id="PF13492"/>
    </source>
</evidence>
<name>A0ABV7KWU2_9PROT</name>
<protein>
    <submittedName>
        <fullName evidence="5">GAF domain-containing protein</fullName>
    </submittedName>
</protein>
<keyword evidence="3" id="KW-1133">Transmembrane helix</keyword>
<evidence type="ECO:0000313" key="6">
    <source>
        <dbReference type="Proteomes" id="UP001595528"/>
    </source>
</evidence>
<dbReference type="Gene3D" id="3.30.450.40">
    <property type="match status" value="1"/>
</dbReference>
<dbReference type="SUPFAM" id="SSF55781">
    <property type="entry name" value="GAF domain-like"/>
    <property type="match status" value="1"/>
</dbReference>
<feature type="region of interest" description="Disordered" evidence="2">
    <location>
        <begin position="1"/>
        <end position="43"/>
    </location>
</feature>
<dbReference type="InterPro" id="IPR003018">
    <property type="entry name" value="GAF"/>
</dbReference>
<feature type="compositionally biased region" description="Basic and acidic residues" evidence="2">
    <location>
        <begin position="17"/>
        <end position="42"/>
    </location>
</feature>
<evidence type="ECO:0000256" key="2">
    <source>
        <dbReference type="SAM" id="MobiDB-lite"/>
    </source>
</evidence>
<feature type="transmembrane region" description="Helical" evidence="3">
    <location>
        <begin position="93"/>
        <end position="123"/>
    </location>
</feature>
<feature type="region of interest" description="Disordered" evidence="2">
    <location>
        <begin position="492"/>
        <end position="512"/>
    </location>
</feature>
<reference evidence="6" key="1">
    <citation type="journal article" date="2019" name="Int. J. Syst. Evol. Microbiol.">
        <title>The Global Catalogue of Microorganisms (GCM) 10K type strain sequencing project: providing services to taxonomists for standard genome sequencing and annotation.</title>
        <authorList>
            <consortium name="The Broad Institute Genomics Platform"/>
            <consortium name="The Broad Institute Genome Sequencing Center for Infectious Disease"/>
            <person name="Wu L."/>
            <person name="Ma J."/>
        </authorList>
    </citation>
    <scope>NUCLEOTIDE SEQUENCE [LARGE SCALE GENOMIC DNA]</scope>
    <source>
        <strain evidence="6">KCTC 42964</strain>
    </source>
</reference>
<feature type="transmembrane region" description="Helical" evidence="3">
    <location>
        <begin position="135"/>
        <end position="159"/>
    </location>
</feature>
<feature type="coiled-coil region" evidence="1">
    <location>
        <begin position="167"/>
        <end position="208"/>
    </location>
</feature>
<dbReference type="Proteomes" id="UP001595528">
    <property type="component" value="Unassembled WGS sequence"/>
</dbReference>
<accession>A0ABV7KWU2</accession>
<feature type="domain" description="GAF" evidence="4">
    <location>
        <begin position="224"/>
        <end position="353"/>
    </location>
</feature>
<evidence type="ECO:0000313" key="5">
    <source>
        <dbReference type="EMBL" id="MFC3226858.1"/>
    </source>
</evidence>
<keyword evidence="1" id="KW-0175">Coiled coil</keyword>